<gene>
    <name evidence="1" type="ORF">ACFYY5_16395</name>
</gene>
<dbReference type="SUPFAM" id="SSF53300">
    <property type="entry name" value="vWA-like"/>
    <property type="match status" value="1"/>
</dbReference>
<organism evidence="1 2">
    <name type="scientific">Nocardia elegans</name>
    <dbReference type="NCBI Taxonomy" id="300029"/>
    <lineage>
        <taxon>Bacteria</taxon>
        <taxon>Bacillati</taxon>
        <taxon>Actinomycetota</taxon>
        <taxon>Actinomycetes</taxon>
        <taxon>Mycobacteriales</taxon>
        <taxon>Nocardiaceae</taxon>
        <taxon>Nocardia</taxon>
    </lineage>
</organism>
<accession>A0ABW6TE36</accession>
<keyword evidence="2" id="KW-1185">Reference proteome</keyword>
<evidence type="ECO:0000313" key="2">
    <source>
        <dbReference type="Proteomes" id="UP001602089"/>
    </source>
</evidence>
<dbReference type="RefSeq" id="WP_387130326.1">
    <property type="nucleotide sequence ID" value="NZ_JBIATK010000004.1"/>
</dbReference>
<evidence type="ECO:0000313" key="1">
    <source>
        <dbReference type="EMBL" id="MFF4024416.1"/>
    </source>
</evidence>
<sequence>MYSQQINRRQPALLMLLIDQSASMNDRWAGLGQSKAQVLADAVNETLHNATLSCNKGGNRIYDYFEVGAFGYGADIRPVLAGTSVDTPAIPVSEFAQRPKRIEQRTSPTMNAAGHVVTGSRRLPIWIEPSANGLTPMTQAFTVIEPILSSWCAVHRSSFPPIVINVTDGESTDGDPTAAAHRVRMTGTDDGPTLLFNVHLSTMSQTTFAFPSTAVGLPDGFARLLFELSSELPKEMLAAAAQVGYEVDPGARGLLYNSGTKALFHFLDIGTRAVTPNGLRDLRALPS</sequence>
<dbReference type="Gene3D" id="3.40.50.410">
    <property type="entry name" value="von Willebrand factor, type A domain"/>
    <property type="match status" value="1"/>
</dbReference>
<proteinExistence type="predicted"/>
<comment type="caution">
    <text evidence="1">The sequence shown here is derived from an EMBL/GenBank/DDBJ whole genome shotgun (WGS) entry which is preliminary data.</text>
</comment>
<dbReference type="InterPro" id="IPR036465">
    <property type="entry name" value="vWFA_dom_sf"/>
</dbReference>
<name>A0ABW6TE36_9NOCA</name>
<protein>
    <submittedName>
        <fullName evidence="1">VWA domain-containing protein</fullName>
    </submittedName>
</protein>
<dbReference type="Proteomes" id="UP001602089">
    <property type="component" value="Unassembled WGS sequence"/>
</dbReference>
<reference evidence="1 2" key="1">
    <citation type="submission" date="2024-10" db="EMBL/GenBank/DDBJ databases">
        <title>The Natural Products Discovery Center: Release of the First 8490 Sequenced Strains for Exploring Actinobacteria Biosynthetic Diversity.</title>
        <authorList>
            <person name="Kalkreuter E."/>
            <person name="Kautsar S.A."/>
            <person name="Yang D."/>
            <person name="Bader C.D."/>
            <person name="Teijaro C.N."/>
            <person name="Fluegel L."/>
            <person name="Davis C.M."/>
            <person name="Simpson J.R."/>
            <person name="Lauterbach L."/>
            <person name="Steele A.D."/>
            <person name="Gui C."/>
            <person name="Meng S."/>
            <person name="Li G."/>
            <person name="Viehrig K."/>
            <person name="Ye F."/>
            <person name="Su P."/>
            <person name="Kiefer A.F."/>
            <person name="Nichols A."/>
            <person name="Cepeda A.J."/>
            <person name="Yan W."/>
            <person name="Fan B."/>
            <person name="Jiang Y."/>
            <person name="Adhikari A."/>
            <person name="Zheng C.-J."/>
            <person name="Schuster L."/>
            <person name="Cowan T.M."/>
            <person name="Smanski M.J."/>
            <person name="Chevrette M.G."/>
            <person name="De Carvalho L.P.S."/>
            <person name="Shen B."/>
        </authorList>
    </citation>
    <scope>NUCLEOTIDE SEQUENCE [LARGE SCALE GENOMIC DNA]</scope>
    <source>
        <strain evidence="1 2">NPDC001867</strain>
    </source>
</reference>
<dbReference type="EMBL" id="JBIATK010000004">
    <property type="protein sequence ID" value="MFF4024416.1"/>
    <property type="molecule type" value="Genomic_DNA"/>
</dbReference>